<dbReference type="PANTHER" id="PTHR21666:SF270">
    <property type="entry name" value="MUREIN HYDROLASE ACTIVATOR ENVC"/>
    <property type="match status" value="1"/>
</dbReference>
<evidence type="ECO:0000256" key="1">
    <source>
        <dbReference type="SAM" id="MobiDB-lite"/>
    </source>
</evidence>
<evidence type="ECO:0000256" key="2">
    <source>
        <dbReference type="SAM" id="Phobius"/>
    </source>
</evidence>
<comment type="caution">
    <text evidence="4">The sequence shown here is derived from an EMBL/GenBank/DDBJ whole genome shotgun (WGS) entry which is preliminary data.</text>
</comment>
<dbReference type="InterPro" id="IPR011055">
    <property type="entry name" value="Dup_hybrid_motif"/>
</dbReference>
<name>A0A101E4S0_9THEO</name>
<evidence type="ECO:0000313" key="4">
    <source>
        <dbReference type="EMBL" id="HBT48990.1"/>
    </source>
</evidence>
<feature type="region of interest" description="Disordered" evidence="1">
    <location>
        <begin position="75"/>
        <end position="106"/>
    </location>
</feature>
<dbReference type="CDD" id="cd12797">
    <property type="entry name" value="M23_peptidase"/>
    <property type="match status" value="1"/>
</dbReference>
<evidence type="ECO:0000259" key="3">
    <source>
        <dbReference type="Pfam" id="PF01551"/>
    </source>
</evidence>
<feature type="domain" description="M23ase beta-sheet core" evidence="3">
    <location>
        <begin position="167"/>
        <end position="264"/>
    </location>
</feature>
<dbReference type="InterPro" id="IPR050570">
    <property type="entry name" value="Cell_wall_metabolism_enzyme"/>
</dbReference>
<dbReference type="Proteomes" id="UP000264445">
    <property type="component" value="Unassembled WGS sequence"/>
</dbReference>
<dbReference type="SUPFAM" id="SSF51261">
    <property type="entry name" value="Duplicated hybrid motif"/>
    <property type="match status" value="1"/>
</dbReference>
<protein>
    <submittedName>
        <fullName evidence="4">M23 family peptidase</fullName>
    </submittedName>
</protein>
<dbReference type="Gene3D" id="2.70.70.10">
    <property type="entry name" value="Glucose Permease (Domain IIA)"/>
    <property type="match status" value="1"/>
</dbReference>
<proteinExistence type="predicted"/>
<dbReference type="RefSeq" id="WP_278428878.1">
    <property type="nucleotide sequence ID" value="NZ_DOLB01000068.1"/>
</dbReference>
<dbReference type="InterPro" id="IPR016047">
    <property type="entry name" value="M23ase_b-sheet_dom"/>
</dbReference>
<evidence type="ECO:0000313" key="5">
    <source>
        <dbReference type="Proteomes" id="UP000264445"/>
    </source>
</evidence>
<dbReference type="PANTHER" id="PTHR21666">
    <property type="entry name" value="PEPTIDASE-RELATED"/>
    <property type="match status" value="1"/>
</dbReference>
<dbReference type="EMBL" id="DOLB01000068">
    <property type="protein sequence ID" value="HBT48990.1"/>
    <property type="molecule type" value="Genomic_DNA"/>
</dbReference>
<reference evidence="4 5" key="1">
    <citation type="journal article" date="2018" name="Nat. Biotechnol.">
        <title>A standardized bacterial taxonomy based on genome phylogeny substantially revises the tree of life.</title>
        <authorList>
            <person name="Parks D.H."/>
            <person name="Chuvochina M."/>
            <person name="Waite D.W."/>
            <person name="Rinke C."/>
            <person name="Skarshewski A."/>
            <person name="Chaumeil P.A."/>
            <person name="Hugenholtz P."/>
        </authorList>
    </citation>
    <scope>NUCLEOTIDE SEQUENCE [LARGE SCALE GENOMIC DNA]</scope>
    <source>
        <strain evidence="4">UBA12544</strain>
    </source>
</reference>
<sequence>MRINRENFLRFFDRKGFYIVLFLSIVVIAATAVYVTDSNLKKLEEIRKAQQEEINSAVESNLNYDYEEEMKRAKEEKPAVGQDFNVAQKEPEKKEKEPEAKSEQIKTKEVFSEGAKKLTVTPSPAKTDKKTSISTRLVLLRPLEGKVVMEFAKDKLVYSKTLNEWTTHKGIDIAGKLGEPVVAASDGIVSKVYKDPKLGNTVVIKNGIWEMVYASLGDNIKVKEGDKITKGQQIGEVGDTAKFEIAEGPHLHFELRENGVPIDPTPYFGE</sequence>
<accession>A0A101E4S0</accession>
<dbReference type="AlphaFoldDB" id="A0A101E4S0"/>
<gene>
    <name evidence="4" type="ORF">DEA61_03920</name>
</gene>
<dbReference type="GO" id="GO:0004222">
    <property type="term" value="F:metalloendopeptidase activity"/>
    <property type="evidence" value="ECO:0007669"/>
    <property type="project" value="TreeGrafter"/>
</dbReference>
<organism evidence="4 5">
    <name type="scientific">Caldanaerobacter subterraneus</name>
    <dbReference type="NCBI Taxonomy" id="911092"/>
    <lineage>
        <taxon>Bacteria</taxon>
        <taxon>Bacillati</taxon>
        <taxon>Bacillota</taxon>
        <taxon>Clostridia</taxon>
        <taxon>Thermoanaerobacterales</taxon>
        <taxon>Thermoanaerobacteraceae</taxon>
        <taxon>Caldanaerobacter</taxon>
    </lineage>
</organism>
<feature type="transmembrane region" description="Helical" evidence="2">
    <location>
        <begin position="16"/>
        <end position="35"/>
    </location>
</feature>
<dbReference type="Pfam" id="PF01551">
    <property type="entry name" value="Peptidase_M23"/>
    <property type="match status" value="1"/>
</dbReference>
<keyword evidence="2" id="KW-0472">Membrane</keyword>
<keyword evidence="2" id="KW-0812">Transmembrane</keyword>
<keyword evidence="2" id="KW-1133">Transmembrane helix</keyword>
<feature type="compositionally biased region" description="Basic and acidic residues" evidence="1">
    <location>
        <begin position="89"/>
        <end position="106"/>
    </location>
</feature>